<dbReference type="InterPro" id="IPR026749">
    <property type="entry name" value="Tmem135"/>
</dbReference>
<evidence type="ECO:0000313" key="1">
    <source>
        <dbReference type="EMBL" id="KAF0736709.1"/>
    </source>
</evidence>
<name>A0A6G0X9I0_9STRA</name>
<keyword evidence="2" id="KW-1185">Reference proteome</keyword>
<dbReference type="PANTHER" id="PTHR12459:SF15">
    <property type="entry name" value="TRANSMEMBRANE PROTEIN 135"/>
    <property type="match status" value="1"/>
</dbReference>
<dbReference type="AlphaFoldDB" id="A0A6G0X9I0"/>
<proteinExistence type="predicted"/>
<comment type="caution">
    <text evidence="1">The sequence shown here is derived from an EMBL/GenBank/DDBJ whole genome shotgun (WGS) entry which is preliminary data.</text>
</comment>
<organism evidence="1 2">
    <name type="scientific">Aphanomyces euteiches</name>
    <dbReference type="NCBI Taxonomy" id="100861"/>
    <lineage>
        <taxon>Eukaryota</taxon>
        <taxon>Sar</taxon>
        <taxon>Stramenopiles</taxon>
        <taxon>Oomycota</taxon>
        <taxon>Saprolegniomycetes</taxon>
        <taxon>Saprolegniales</taxon>
        <taxon>Verrucalvaceae</taxon>
        <taxon>Aphanomyces</taxon>
    </lineage>
</organism>
<accession>A0A6G0X9I0</accession>
<protein>
    <recommendedName>
        <fullName evidence="3">Transmembrane protein 135 N-terminal domain-containing protein</fullName>
    </recommendedName>
</protein>
<dbReference type="Proteomes" id="UP000481153">
    <property type="component" value="Unassembled WGS sequence"/>
</dbReference>
<dbReference type="VEuPathDB" id="FungiDB:AeMF1_010800"/>
<evidence type="ECO:0000313" key="2">
    <source>
        <dbReference type="Proteomes" id="UP000481153"/>
    </source>
</evidence>
<reference evidence="1 2" key="1">
    <citation type="submission" date="2019-07" db="EMBL/GenBank/DDBJ databases">
        <title>Genomics analysis of Aphanomyces spp. identifies a new class of oomycete effector associated with host adaptation.</title>
        <authorList>
            <person name="Gaulin E."/>
        </authorList>
    </citation>
    <scope>NUCLEOTIDE SEQUENCE [LARGE SCALE GENOMIC DNA]</scope>
    <source>
        <strain evidence="1 2">ATCC 201684</strain>
    </source>
</reference>
<dbReference type="PANTHER" id="PTHR12459">
    <property type="entry name" value="TRANSMEMBRANE PROTEIN 135-RELATED"/>
    <property type="match status" value="1"/>
</dbReference>
<sequence>MERVYSAVFGEEAQKAAVQQDILVLHEEDFVRPLTPELLEQHNLHMQKLGDPSFIDDAPGQGERTKLSELGGAFKAGLRAFVLAYGAKAFTALLLASRKWGMNTHSLADALRLLAQADTLRFGGCVGVMVGSFHATEIILNYVRGNDPNSRLHKAIAGAVCGLSLFVDTPSRRPIISLYIFVRMLDIYVRHASESSEFLRAIEAKLPMQYATEICFALANGAIIYATAYNPTLLSKGYYNFILNAGRLTHHGVDYTLRRRLRGDIDPFTNQLATFTPCQPHFHRESCLAHIAKDWLKDGMLWSAKLYIPVHFTPLVLFKWRKLLDAPLSMTGRTIFATLRSCAFLSTYQAVVKLFLCTYRNTLQEDYAIGGFIAGVLSALSLFCEDPKRRTELMLYTAVRGLEVVWAYLKRKGVAQYLRLKHGDVFFFSLSMACILSSPPRHFKPTYLSLIRFMFGPSAI</sequence>
<evidence type="ECO:0008006" key="3">
    <source>
        <dbReference type="Google" id="ProtNLM"/>
    </source>
</evidence>
<gene>
    <name evidence="1" type="ORF">Ae201684_007156</name>
</gene>
<dbReference type="EMBL" id="VJMJ01000088">
    <property type="protein sequence ID" value="KAF0736709.1"/>
    <property type="molecule type" value="Genomic_DNA"/>
</dbReference>